<dbReference type="EC" id="3.1.21.-" evidence="6"/>
<evidence type="ECO:0000256" key="4">
    <source>
        <dbReference type="SAM" id="Coils"/>
    </source>
</evidence>
<proteinExistence type="inferred from homology"/>
<evidence type="ECO:0000256" key="2">
    <source>
        <dbReference type="ARBA" id="ARBA00022747"/>
    </source>
</evidence>
<dbReference type="SUPFAM" id="SSF116734">
    <property type="entry name" value="DNA methylase specificity domain"/>
    <property type="match status" value="2"/>
</dbReference>
<dbReference type="GO" id="GO:0004519">
    <property type="term" value="F:endonuclease activity"/>
    <property type="evidence" value="ECO:0007669"/>
    <property type="project" value="UniProtKB-KW"/>
</dbReference>
<protein>
    <submittedName>
        <fullName evidence="6">Restriction endonuclease subunit S</fullName>
        <ecNumber evidence="6">3.1.21.-</ecNumber>
    </submittedName>
</protein>
<dbReference type="KEGG" id="ope:PU634_16590"/>
<dbReference type="Gene3D" id="3.90.220.20">
    <property type="entry name" value="DNA methylase specificity domains"/>
    <property type="match status" value="2"/>
</dbReference>
<dbReference type="REBASE" id="754390">
    <property type="entry name" value="S1.Ope1ORF16585P"/>
</dbReference>
<evidence type="ECO:0000259" key="5">
    <source>
        <dbReference type="Pfam" id="PF01420"/>
    </source>
</evidence>
<feature type="domain" description="Type I restriction modification DNA specificity" evidence="5">
    <location>
        <begin position="201"/>
        <end position="374"/>
    </location>
</feature>
<dbReference type="AlphaFoldDB" id="A0AA50KN85"/>
<dbReference type="CDD" id="cd17275">
    <property type="entry name" value="RMtype1_S_MjaORF132P-TRD1-CR1_like"/>
    <property type="match status" value="1"/>
</dbReference>
<reference evidence="6 7" key="1">
    <citation type="submission" date="2023-02" db="EMBL/GenBank/DDBJ databases">
        <title>Complete genome sequence of a novel bacterium Oceanimonas sp. NTOU-MSR1 isolated from marine coast sediment.</title>
        <authorList>
            <person name="Yang H.-T."/>
            <person name="Chen Y.-L."/>
            <person name="Ho Y.-N."/>
        </authorList>
    </citation>
    <scope>NUCLEOTIDE SEQUENCE [LARGE SCALE GENOMIC DNA]</scope>
    <source>
        <strain evidence="6 7">NTOU-MSR1</strain>
    </source>
</reference>
<organism evidence="6 7">
    <name type="scientific">Oceanimonas pelagia</name>
    <dbReference type="NCBI Taxonomy" id="3028314"/>
    <lineage>
        <taxon>Bacteria</taxon>
        <taxon>Pseudomonadati</taxon>
        <taxon>Pseudomonadota</taxon>
        <taxon>Gammaproteobacteria</taxon>
        <taxon>Aeromonadales</taxon>
        <taxon>Aeromonadaceae</taxon>
        <taxon>Oceanimonas</taxon>
    </lineage>
</organism>
<keyword evidence="2" id="KW-0680">Restriction system</keyword>
<dbReference type="Proteomes" id="UP001223802">
    <property type="component" value="Chromosome"/>
</dbReference>
<name>A0AA50KN85_9GAMM</name>
<dbReference type="PANTHER" id="PTHR30408:SF12">
    <property type="entry name" value="TYPE I RESTRICTION ENZYME MJAVIII SPECIFICITY SUBUNIT"/>
    <property type="match status" value="1"/>
</dbReference>
<dbReference type="EMBL" id="CP118224">
    <property type="protein sequence ID" value="WMC10664.1"/>
    <property type="molecule type" value="Genomic_DNA"/>
</dbReference>
<evidence type="ECO:0000313" key="6">
    <source>
        <dbReference type="EMBL" id="WMC10664.1"/>
    </source>
</evidence>
<gene>
    <name evidence="6" type="ORF">PU634_16590</name>
</gene>
<dbReference type="GO" id="GO:0009307">
    <property type="term" value="P:DNA restriction-modification system"/>
    <property type="evidence" value="ECO:0007669"/>
    <property type="project" value="UniProtKB-KW"/>
</dbReference>
<dbReference type="Pfam" id="PF01420">
    <property type="entry name" value="Methylase_S"/>
    <property type="match status" value="2"/>
</dbReference>
<keyword evidence="4" id="KW-0175">Coiled coil</keyword>
<keyword evidence="6" id="KW-0378">Hydrolase</keyword>
<dbReference type="PANTHER" id="PTHR30408">
    <property type="entry name" value="TYPE-1 RESTRICTION ENZYME ECOKI SPECIFICITY PROTEIN"/>
    <property type="match status" value="1"/>
</dbReference>
<keyword evidence="7" id="KW-1185">Reference proteome</keyword>
<sequence>MVPEGWVKAKLGKLVSISSGIAPSALSLSENGKYPYVKVEDMNNCSKYQESSRTYSDDEVKYIPKGSVIFPKRGAAIMNNKVRISAVDLYLDSNMMSLYPGDEIDTEFLYYSLIREELHRIADTSTIPQINNKHITPYTVMLPSLAEQKKIAQILSTWDQAITTTEQLLANSRQQKKALMQQLLTGKQRLLDKDGERFSGEWKKVKLGSVANMNSGGTPKSTIGEYYGGDIPWVSISDMTKQGKWIASTEKYLTTHGLENSTARIYPKNSVLYAMYASIGECSIAQVPLSSSQAILGIRPKAELDFEFLYFFLTSLKERIKLQGQQGTQSNLNARMVKDFLLYLPCIEEQQKIAAVLSTADREIDILQQKLDALRQEKKALMQQLLTGKRRVITEQPEA</sequence>
<keyword evidence="6" id="KW-0255">Endonuclease</keyword>
<accession>A0AA50KN85</accession>
<keyword evidence="6" id="KW-0540">Nuclease</keyword>
<dbReference type="RefSeq" id="WP_306761942.1">
    <property type="nucleotide sequence ID" value="NZ_CP118224.1"/>
</dbReference>
<dbReference type="Gene3D" id="1.10.287.1120">
    <property type="entry name" value="Bipartite methylase S protein"/>
    <property type="match status" value="2"/>
</dbReference>
<dbReference type="InterPro" id="IPR000055">
    <property type="entry name" value="Restrct_endonuc_typeI_TRD"/>
</dbReference>
<dbReference type="InterPro" id="IPR044946">
    <property type="entry name" value="Restrct_endonuc_typeI_TRD_sf"/>
</dbReference>
<dbReference type="GO" id="GO:0016787">
    <property type="term" value="F:hydrolase activity"/>
    <property type="evidence" value="ECO:0007669"/>
    <property type="project" value="UniProtKB-KW"/>
</dbReference>
<keyword evidence="3" id="KW-0238">DNA-binding</keyword>
<dbReference type="InterPro" id="IPR052021">
    <property type="entry name" value="Type-I_RS_S_subunit"/>
</dbReference>
<evidence type="ECO:0000256" key="3">
    <source>
        <dbReference type="ARBA" id="ARBA00023125"/>
    </source>
</evidence>
<comment type="similarity">
    <text evidence="1">Belongs to the type-I restriction system S methylase family.</text>
</comment>
<evidence type="ECO:0000313" key="7">
    <source>
        <dbReference type="Proteomes" id="UP001223802"/>
    </source>
</evidence>
<dbReference type="GO" id="GO:0003677">
    <property type="term" value="F:DNA binding"/>
    <property type="evidence" value="ECO:0007669"/>
    <property type="project" value="UniProtKB-KW"/>
</dbReference>
<feature type="coiled-coil region" evidence="4">
    <location>
        <begin position="357"/>
        <end position="391"/>
    </location>
</feature>
<evidence type="ECO:0000256" key="1">
    <source>
        <dbReference type="ARBA" id="ARBA00010923"/>
    </source>
</evidence>
<feature type="domain" description="Type I restriction modification DNA specificity" evidence="5">
    <location>
        <begin position="3"/>
        <end position="169"/>
    </location>
</feature>